<dbReference type="GO" id="GO:0003824">
    <property type="term" value="F:catalytic activity"/>
    <property type="evidence" value="ECO:0007669"/>
    <property type="project" value="InterPro"/>
</dbReference>
<feature type="domain" description="Methylated-DNA-[protein]-cysteine S-methyltransferase DNA binding" evidence="2">
    <location>
        <begin position="3"/>
        <end position="85"/>
    </location>
</feature>
<dbReference type="InterPro" id="IPR052520">
    <property type="entry name" value="ATL_DNA_repair"/>
</dbReference>
<dbReference type="SUPFAM" id="SSF46767">
    <property type="entry name" value="Methylated DNA-protein cysteine methyltransferase, C-terminal domain"/>
    <property type="match status" value="1"/>
</dbReference>
<evidence type="ECO:0000259" key="2">
    <source>
        <dbReference type="Pfam" id="PF01035"/>
    </source>
</evidence>
<evidence type="ECO:0000256" key="1">
    <source>
        <dbReference type="ARBA" id="ARBA00022763"/>
    </source>
</evidence>
<dbReference type="InterPro" id="IPR014048">
    <property type="entry name" value="MethylDNA_cys_MeTrfase_DNA-bd"/>
</dbReference>
<name>A0A3B0VMJ0_9ZZZZ</name>
<dbReference type="PANTHER" id="PTHR42942">
    <property type="entry name" value="6-O-METHYLGUANINE DNA METHYLTRANSFERASE"/>
    <property type="match status" value="1"/>
</dbReference>
<dbReference type="AlphaFoldDB" id="A0A3B0VMJ0"/>
<organism evidence="3">
    <name type="scientific">hydrothermal vent metagenome</name>
    <dbReference type="NCBI Taxonomy" id="652676"/>
    <lineage>
        <taxon>unclassified sequences</taxon>
        <taxon>metagenomes</taxon>
        <taxon>ecological metagenomes</taxon>
    </lineage>
</organism>
<dbReference type="PANTHER" id="PTHR42942:SF1">
    <property type="entry name" value="ALKYLTRANSFERASE-LIKE PROTEIN 1"/>
    <property type="match status" value="1"/>
</dbReference>
<dbReference type="EMBL" id="UOFA01000085">
    <property type="protein sequence ID" value="VAW44161.1"/>
    <property type="molecule type" value="Genomic_DNA"/>
</dbReference>
<dbReference type="CDD" id="cd06445">
    <property type="entry name" value="ATase"/>
    <property type="match status" value="1"/>
</dbReference>
<dbReference type="Gene3D" id="1.10.10.10">
    <property type="entry name" value="Winged helix-like DNA-binding domain superfamily/Winged helix DNA-binding domain"/>
    <property type="match status" value="1"/>
</dbReference>
<evidence type="ECO:0000313" key="3">
    <source>
        <dbReference type="EMBL" id="VAW44161.1"/>
    </source>
</evidence>
<keyword evidence="1" id="KW-0227">DNA damage</keyword>
<accession>A0A3B0VMJ0</accession>
<dbReference type="InterPro" id="IPR036217">
    <property type="entry name" value="MethylDNA_cys_MeTrfase_DNAb"/>
</dbReference>
<dbReference type="GO" id="GO:0006281">
    <property type="term" value="P:DNA repair"/>
    <property type="evidence" value="ECO:0007669"/>
    <property type="project" value="InterPro"/>
</dbReference>
<dbReference type="Pfam" id="PF01035">
    <property type="entry name" value="DNA_binding_1"/>
    <property type="match status" value="1"/>
</dbReference>
<gene>
    <name evidence="3" type="ORF">MNBD_GAMMA02-1359</name>
</gene>
<reference evidence="3" key="1">
    <citation type="submission" date="2018-06" db="EMBL/GenBank/DDBJ databases">
        <authorList>
            <person name="Zhirakovskaya E."/>
        </authorList>
    </citation>
    <scope>NUCLEOTIDE SEQUENCE</scope>
</reference>
<sequence length="102" mass="11271">MQDFTLKIIQTIATIPAGKVATYGQIAAMAGNHRGARQVSRVLHTCSSKYQLPWHRVIGAAGKISIPKDQSGYLRQKKKLQQEGIEFGLSDTIDLSTYQWPG</sequence>
<protein>
    <recommendedName>
        <fullName evidence="2">Methylated-DNA-[protein]-cysteine S-methyltransferase DNA binding domain-containing protein</fullName>
    </recommendedName>
</protein>
<dbReference type="InterPro" id="IPR036388">
    <property type="entry name" value="WH-like_DNA-bd_sf"/>
</dbReference>
<proteinExistence type="predicted"/>